<evidence type="ECO:0000313" key="2">
    <source>
        <dbReference type="EMBL" id="VUF14941.1"/>
    </source>
</evidence>
<organism evidence="2 3">
    <name type="scientific">Methylobacterium dankookense</name>
    <dbReference type="NCBI Taxonomy" id="560405"/>
    <lineage>
        <taxon>Bacteria</taxon>
        <taxon>Pseudomonadati</taxon>
        <taxon>Pseudomonadota</taxon>
        <taxon>Alphaproteobacteria</taxon>
        <taxon>Hyphomicrobiales</taxon>
        <taxon>Methylobacteriaceae</taxon>
        <taxon>Methylobacterium</taxon>
    </lineage>
</organism>
<protein>
    <submittedName>
        <fullName evidence="2">Uncharacterized protein</fullName>
    </submittedName>
</protein>
<reference evidence="2 3" key="1">
    <citation type="submission" date="2019-06" db="EMBL/GenBank/DDBJ databases">
        <authorList>
            <person name="Rodrigo-Torres L."/>
            <person name="Arahal R. D."/>
            <person name="Lucena T."/>
        </authorList>
    </citation>
    <scope>NUCLEOTIDE SEQUENCE [LARGE SCALE GENOMIC DNA]</scope>
    <source>
        <strain evidence="2 3">SW08-7</strain>
    </source>
</reference>
<evidence type="ECO:0000313" key="4">
    <source>
        <dbReference type="Proteomes" id="UP001055303"/>
    </source>
</evidence>
<dbReference type="Proteomes" id="UP000401717">
    <property type="component" value="Unassembled WGS sequence"/>
</dbReference>
<reference evidence="1" key="2">
    <citation type="journal article" date="2021" name="Front. Microbiol.">
        <title>Comprehensive Comparative Genomics and Phenotyping of Methylobacterium Species.</title>
        <authorList>
            <person name="Alessa O."/>
            <person name="Ogura Y."/>
            <person name="Fujitani Y."/>
            <person name="Takami H."/>
            <person name="Hayashi T."/>
            <person name="Sahin N."/>
            <person name="Tani A."/>
        </authorList>
    </citation>
    <scope>NUCLEOTIDE SEQUENCE</scope>
    <source>
        <strain evidence="1">DSM 22415</strain>
    </source>
</reference>
<accession>A0A564G5V3</accession>
<dbReference type="Proteomes" id="UP001055303">
    <property type="component" value="Unassembled WGS sequence"/>
</dbReference>
<evidence type="ECO:0000313" key="3">
    <source>
        <dbReference type="Proteomes" id="UP000401717"/>
    </source>
</evidence>
<dbReference type="EMBL" id="BPQI01000206">
    <property type="protein sequence ID" value="GJD59376.1"/>
    <property type="molecule type" value="Genomic_DNA"/>
</dbReference>
<dbReference type="EMBL" id="CABFVH010000043">
    <property type="protein sequence ID" value="VUF14941.1"/>
    <property type="molecule type" value="Genomic_DNA"/>
</dbReference>
<reference evidence="1" key="3">
    <citation type="submission" date="2021-08" db="EMBL/GenBank/DDBJ databases">
        <authorList>
            <person name="Tani A."/>
            <person name="Ola A."/>
            <person name="Ogura Y."/>
            <person name="Katsura K."/>
            <person name="Hayashi T."/>
        </authorList>
    </citation>
    <scope>NUCLEOTIDE SEQUENCE</scope>
    <source>
        <strain evidence="1">DSM 22415</strain>
    </source>
</reference>
<dbReference type="RefSeq" id="WP_186383971.1">
    <property type="nucleotide sequence ID" value="NZ_BPQI01000206.1"/>
</dbReference>
<proteinExistence type="predicted"/>
<sequence length="45" mass="4410">MTLLTALALLPFAAAVQISLVIALAKTFDGGTRNVGAAGAVPTLA</sequence>
<keyword evidence="4" id="KW-1185">Reference proteome</keyword>
<evidence type="ECO:0000313" key="1">
    <source>
        <dbReference type="EMBL" id="GJD59376.1"/>
    </source>
</evidence>
<gene>
    <name evidence="1" type="ORF">IFDJLNFL_5304</name>
    <name evidence="2" type="ORF">MTDSW087_04667</name>
</gene>
<name>A0A564G5V3_9HYPH</name>
<dbReference type="AlphaFoldDB" id="A0A564G5V3"/>